<keyword evidence="6" id="KW-1185">Reference proteome</keyword>
<feature type="compositionally biased region" description="Acidic residues" evidence="4">
    <location>
        <begin position="698"/>
        <end position="720"/>
    </location>
</feature>
<dbReference type="PANTHER" id="PTHR24198">
    <property type="entry name" value="ANKYRIN REPEAT AND PROTEIN KINASE DOMAIN-CONTAINING PROTEIN"/>
    <property type="match status" value="1"/>
</dbReference>
<feature type="region of interest" description="Disordered" evidence="4">
    <location>
        <begin position="679"/>
        <end position="720"/>
    </location>
</feature>
<dbReference type="PROSITE" id="PS50297">
    <property type="entry name" value="ANK_REP_REGION"/>
    <property type="match status" value="2"/>
</dbReference>
<keyword evidence="1" id="KW-0677">Repeat</keyword>
<dbReference type="SMART" id="SM00248">
    <property type="entry name" value="ANK"/>
    <property type="match status" value="5"/>
</dbReference>
<keyword evidence="2 3" id="KW-0040">ANK repeat</keyword>
<sequence>MQDISRINPEWNCRIITVESSLINDLENHHGAGSVGGLQREALKVLLRRGEQIAQSLGDILIELLGEHAYTSGAGGESDRRNDVTERTRFALRKKLLWLRRLESVSQLRKMLRRTADDIALCLTMMNVKITAIHATRGLVGTASVVETSEANIIARLTDTVESSKEDLQNAIEGSAISVQESIQATIDRRLEESFLAMSTRAVRVEYSFPPWLMNAIFSMYFTHYGQPELLIRINRVVSSTEDCFTQSLIGKIWLNDLEAVKNILACCPSSVITVSTDGRSGLLHAITHRRTDITQVLLQAGADPFQQCDDGLSPALQALCLWLRGNDTNEIGGSHMIDIMPFSRAMEEDNFTELHRIVIGFLPIQLEAALANPTFRAQINSKTASGLTPLHLAAQYHKTTRTEIELLLAAGARTNDVTTNGHSPLSYACLSGNEAVVEALLEAGTSPPTAFTQLGPDPNVLDCLVTVRALCSPGLFDKILRPENGVDINGVNYWGITPITCAVGYDNFEAVGWLIEREADIDIIDPTGYTPLQSAIFWNAHQSARTLLGLNDQQPELASLVKKGLEQRYRYVNPKRGRGTCHSLAEVGDQETMEIFTELRMTGMPDVSTFRDIHGKTALDLFQARTGVYVRPGCYIPSPPEEEEDAEQKTKRELVEAWRKLLGSINQDPVEVEVDTVGNNNHIAGVPGQEDQGNQGDGDEDPAGDETDSDVEFFDAVEN</sequence>
<feature type="repeat" description="ANK" evidence="3">
    <location>
        <begin position="421"/>
        <end position="447"/>
    </location>
</feature>
<evidence type="ECO:0000256" key="4">
    <source>
        <dbReference type="SAM" id="MobiDB-lite"/>
    </source>
</evidence>
<evidence type="ECO:0000313" key="5">
    <source>
        <dbReference type="EMBL" id="KAK4207115.1"/>
    </source>
</evidence>
<dbReference type="InterPro" id="IPR002110">
    <property type="entry name" value="Ankyrin_rpt"/>
</dbReference>
<proteinExistence type="predicted"/>
<name>A0AAN7B3R6_9PEZI</name>
<dbReference type="Pfam" id="PF12796">
    <property type="entry name" value="Ank_2"/>
    <property type="match status" value="2"/>
</dbReference>
<dbReference type="SUPFAM" id="SSF48403">
    <property type="entry name" value="Ankyrin repeat"/>
    <property type="match status" value="1"/>
</dbReference>
<reference evidence="5" key="1">
    <citation type="journal article" date="2023" name="Mol. Phylogenet. Evol.">
        <title>Genome-scale phylogeny and comparative genomics of the fungal order Sordariales.</title>
        <authorList>
            <person name="Hensen N."/>
            <person name="Bonometti L."/>
            <person name="Westerberg I."/>
            <person name="Brannstrom I.O."/>
            <person name="Guillou S."/>
            <person name="Cros-Aarteil S."/>
            <person name="Calhoun S."/>
            <person name="Haridas S."/>
            <person name="Kuo A."/>
            <person name="Mondo S."/>
            <person name="Pangilinan J."/>
            <person name="Riley R."/>
            <person name="LaButti K."/>
            <person name="Andreopoulos B."/>
            <person name="Lipzen A."/>
            <person name="Chen C."/>
            <person name="Yan M."/>
            <person name="Daum C."/>
            <person name="Ng V."/>
            <person name="Clum A."/>
            <person name="Steindorff A."/>
            <person name="Ohm R.A."/>
            <person name="Martin F."/>
            <person name="Silar P."/>
            <person name="Natvig D.O."/>
            <person name="Lalanne C."/>
            <person name="Gautier V."/>
            <person name="Ament-Velasquez S.L."/>
            <person name="Kruys A."/>
            <person name="Hutchinson M.I."/>
            <person name="Powell A.J."/>
            <person name="Barry K."/>
            <person name="Miller A.N."/>
            <person name="Grigoriev I.V."/>
            <person name="Debuchy R."/>
            <person name="Gladieux P."/>
            <person name="Hiltunen Thoren M."/>
            <person name="Johannesson H."/>
        </authorList>
    </citation>
    <scope>NUCLEOTIDE SEQUENCE</scope>
    <source>
        <strain evidence="5">PSN293</strain>
    </source>
</reference>
<dbReference type="PROSITE" id="PS50088">
    <property type="entry name" value="ANK_REPEAT"/>
    <property type="match status" value="2"/>
</dbReference>
<evidence type="ECO:0000256" key="1">
    <source>
        <dbReference type="ARBA" id="ARBA00022737"/>
    </source>
</evidence>
<comment type="caution">
    <text evidence="5">The sequence shown here is derived from an EMBL/GenBank/DDBJ whole genome shotgun (WGS) entry which is preliminary data.</text>
</comment>
<evidence type="ECO:0000313" key="6">
    <source>
        <dbReference type="Proteomes" id="UP001301769"/>
    </source>
</evidence>
<reference evidence="5" key="2">
    <citation type="submission" date="2023-05" db="EMBL/GenBank/DDBJ databases">
        <authorList>
            <consortium name="Lawrence Berkeley National Laboratory"/>
            <person name="Steindorff A."/>
            <person name="Hensen N."/>
            <person name="Bonometti L."/>
            <person name="Westerberg I."/>
            <person name="Brannstrom I.O."/>
            <person name="Guillou S."/>
            <person name="Cros-Aarteil S."/>
            <person name="Calhoun S."/>
            <person name="Haridas S."/>
            <person name="Kuo A."/>
            <person name="Mondo S."/>
            <person name="Pangilinan J."/>
            <person name="Riley R."/>
            <person name="Labutti K."/>
            <person name="Andreopoulos B."/>
            <person name="Lipzen A."/>
            <person name="Chen C."/>
            <person name="Yanf M."/>
            <person name="Daum C."/>
            <person name="Ng V."/>
            <person name="Clum A."/>
            <person name="Ohm R."/>
            <person name="Martin F."/>
            <person name="Silar P."/>
            <person name="Natvig D."/>
            <person name="Lalanne C."/>
            <person name="Gautier V."/>
            <person name="Ament-Velasquez S.L."/>
            <person name="Kruys A."/>
            <person name="Hutchinson M.I."/>
            <person name="Powell A.J."/>
            <person name="Barry K."/>
            <person name="Miller A.N."/>
            <person name="Grigoriev I.V."/>
            <person name="Debuchy R."/>
            <person name="Gladieux P."/>
            <person name="Thoren M.H."/>
            <person name="Johannesson H."/>
        </authorList>
    </citation>
    <scope>NUCLEOTIDE SEQUENCE</scope>
    <source>
        <strain evidence="5">PSN293</strain>
    </source>
</reference>
<feature type="repeat" description="ANK" evidence="3">
    <location>
        <begin position="386"/>
        <end position="420"/>
    </location>
</feature>
<evidence type="ECO:0000256" key="3">
    <source>
        <dbReference type="PROSITE-ProRule" id="PRU00023"/>
    </source>
</evidence>
<dbReference type="EMBL" id="MU858319">
    <property type="protein sequence ID" value="KAK4207115.1"/>
    <property type="molecule type" value="Genomic_DNA"/>
</dbReference>
<organism evidence="5 6">
    <name type="scientific">Rhypophila decipiens</name>
    <dbReference type="NCBI Taxonomy" id="261697"/>
    <lineage>
        <taxon>Eukaryota</taxon>
        <taxon>Fungi</taxon>
        <taxon>Dikarya</taxon>
        <taxon>Ascomycota</taxon>
        <taxon>Pezizomycotina</taxon>
        <taxon>Sordariomycetes</taxon>
        <taxon>Sordariomycetidae</taxon>
        <taxon>Sordariales</taxon>
        <taxon>Naviculisporaceae</taxon>
        <taxon>Rhypophila</taxon>
    </lineage>
</organism>
<evidence type="ECO:0000256" key="2">
    <source>
        <dbReference type="ARBA" id="ARBA00023043"/>
    </source>
</evidence>
<dbReference type="InterPro" id="IPR036770">
    <property type="entry name" value="Ankyrin_rpt-contain_sf"/>
</dbReference>
<protein>
    <submittedName>
        <fullName evidence="5">Ankyrin repeat-containing domain protein</fullName>
    </submittedName>
</protein>
<dbReference type="Proteomes" id="UP001301769">
    <property type="component" value="Unassembled WGS sequence"/>
</dbReference>
<gene>
    <name evidence="5" type="ORF">QBC37DRAFT_406496</name>
</gene>
<dbReference type="PANTHER" id="PTHR24198:SF165">
    <property type="entry name" value="ANKYRIN REPEAT-CONTAINING PROTEIN-RELATED"/>
    <property type="match status" value="1"/>
</dbReference>
<accession>A0AAN7B3R6</accession>
<dbReference type="AlphaFoldDB" id="A0AAN7B3R6"/>
<dbReference type="Gene3D" id="1.25.40.20">
    <property type="entry name" value="Ankyrin repeat-containing domain"/>
    <property type="match status" value="3"/>
</dbReference>